<gene>
    <name evidence="2" type="ORF">Y900_001760</name>
</gene>
<dbReference type="PANTHER" id="PTHR40112:SF1">
    <property type="entry name" value="H2HPP ISOMERASE"/>
    <property type="match status" value="1"/>
</dbReference>
<reference evidence="2" key="1">
    <citation type="submission" date="2014-05" db="EMBL/GenBank/DDBJ databases">
        <title>Genome sequence of Mycobacterium aromaticivorans strain JS19b1T (= DSM 45407T).</title>
        <authorList>
            <person name="Kwak Y."/>
            <person name="Park G.-S."/>
            <person name="Li Q.X."/>
            <person name="Lee S.-E."/>
            <person name="Shin J.-H."/>
        </authorList>
    </citation>
    <scope>NUCLEOTIDE SEQUENCE [LARGE SCALE GENOMIC DNA]</scope>
    <source>
        <strain evidence="2">JS19b1</strain>
    </source>
</reference>
<protein>
    <submittedName>
        <fullName evidence="2">Cupin</fullName>
    </submittedName>
</protein>
<feature type="domain" description="Cupin type-2" evidence="1">
    <location>
        <begin position="60"/>
        <end position="131"/>
    </location>
</feature>
<dbReference type="SUPFAM" id="SSF51182">
    <property type="entry name" value="RmlC-like cupins"/>
    <property type="match status" value="1"/>
</dbReference>
<accession>A0A064CG32</accession>
<dbReference type="Pfam" id="PF07883">
    <property type="entry name" value="Cupin_2"/>
    <property type="match status" value="1"/>
</dbReference>
<dbReference type="AlphaFoldDB" id="A0A064CG32"/>
<evidence type="ECO:0000259" key="1">
    <source>
        <dbReference type="Pfam" id="PF07883"/>
    </source>
</evidence>
<dbReference type="eggNOG" id="COG4101">
    <property type="taxonomic scope" value="Bacteria"/>
</dbReference>
<sequence>MGGPDAFHPDLSGTEPVRNRVRHIRAGDLDGGTGQTDGMRRFAAISGTSVGSEKLWMGETHVGPGVASANHHHGESETAIFVRSGHPQFVFHDGVDEVRISTEPGDYIFVPPHLPHREENPDPDESAIVVISRSTQEAIVVNLERLYPLQ</sequence>
<evidence type="ECO:0000313" key="3">
    <source>
        <dbReference type="Proteomes" id="UP000022835"/>
    </source>
</evidence>
<organism evidence="2 3">
    <name type="scientific">Mycolicibacterium aromaticivorans JS19b1 = JCM 16368</name>
    <dbReference type="NCBI Taxonomy" id="1440774"/>
    <lineage>
        <taxon>Bacteria</taxon>
        <taxon>Bacillati</taxon>
        <taxon>Actinomycetota</taxon>
        <taxon>Actinomycetes</taxon>
        <taxon>Mycobacteriales</taxon>
        <taxon>Mycobacteriaceae</taxon>
        <taxon>Mycolicibacterium</taxon>
    </lineage>
</organism>
<dbReference type="PANTHER" id="PTHR40112">
    <property type="entry name" value="H2HPP ISOMERASE"/>
    <property type="match status" value="1"/>
</dbReference>
<dbReference type="InterPro" id="IPR011051">
    <property type="entry name" value="RmlC_Cupin_sf"/>
</dbReference>
<comment type="caution">
    <text evidence="2">The sequence shown here is derived from an EMBL/GenBank/DDBJ whole genome shotgun (WGS) entry which is preliminary data.</text>
</comment>
<proteinExistence type="predicted"/>
<dbReference type="Gene3D" id="2.60.120.10">
    <property type="entry name" value="Jelly Rolls"/>
    <property type="match status" value="1"/>
</dbReference>
<dbReference type="Proteomes" id="UP000022835">
    <property type="component" value="Unassembled WGS sequence"/>
</dbReference>
<dbReference type="EMBL" id="JALN02000001">
    <property type="protein sequence ID" value="KDE97693.1"/>
    <property type="molecule type" value="Genomic_DNA"/>
</dbReference>
<evidence type="ECO:0000313" key="2">
    <source>
        <dbReference type="EMBL" id="KDE97693.1"/>
    </source>
</evidence>
<dbReference type="STRING" id="1440774.Y900_001760"/>
<dbReference type="InterPro" id="IPR013096">
    <property type="entry name" value="Cupin_2"/>
</dbReference>
<dbReference type="OrthoDB" id="3620182at2"/>
<dbReference type="InterPro" id="IPR014710">
    <property type="entry name" value="RmlC-like_jellyroll"/>
</dbReference>
<dbReference type="InterPro" id="IPR052535">
    <property type="entry name" value="Bacilysin_H2HPP_isomerase"/>
</dbReference>
<dbReference type="RefSeq" id="WP_036338308.1">
    <property type="nucleotide sequence ID" value="NZ_JALN02000001.1"/>
</dbReference>
<keyword evidence="3" id="KW-1185">Reference proteome</keyword>
<name>A0A064CG32_9MYCO</name>